<feature type="domain" description="Transcobalamin-like C-terminal" evidence="3">
    <location>
        <begin position="210"/>
        <end position="283"/>
    </location>
</feature>
<evidence type="ECO:0000256" key="2">
    <source>
        <dbReference type="SAM" id="SignalP"/>
    </source>
</evidence>
<dbReference type="EMBL" id="QWEG01000002">
    <property type="protein sequence ID" value="RHW42576.1"/>
    <property type="molecule type" value="Genomic_DNA"/>
</dbReference>
<name>A0A417YXV7_9BACI</name>
<dbReference type="AlphaFoldDB" id="A0A417YXV7"/>
<dbReference type="InterPro" id="IPR027954">
    <property type="entry name" value="Transcobalamin-like_C"/>
</dbReference>
<evidence type="ECO:0000313" key="4">
    <source>
        <dbReference type="EMBL" id="RHW42576.1"/>
    </source>
</evidence>
<dbReference type="RefSeq" id="WP_118919273.1">
    <property type="nucleotide sequence ID" value="NZ_QWEG01000002.1"/>
</dbReference>
<evidence type="ECO:0000256" key="1">
    <source>
        <dbReference type="SAM" id="MobiDB-lite"/>
    </source>
</evidence>
<dbReference type="Proteomes" id="UP000284416">
    <property type="component" value="Unassembled WGS sequence"/>
</dbReference>
<keyword evidence="5" id="KW-1185">Reference proteome</keyword>
<dbReference type="Pfam" id="PF14478">
    <property type="entry name" value="DUF4430"/>
    <property type="match status" value="1"/>
</dbReference>
<feature type="compositionally biased region" description="Gly residues" evidence="1">
    <location>
        <begin position="116"/>
        <end position="125"/>
    </location>
</feature>
<comment type="caution">
    <text evidence="4">The sequence shown here is derived from an EMBL/GenBank/DDBJ whole genome shotgun (WGS) entry which is preliminary data.</text>
</comment>
<feature type="region of interest" description="Disordered" evidence="1">
    <location>
        <begin position="27"/>
        <end position="189"/>
    </location>
</feature>
<feature type="compositionally biased region" description="Basic and acidic residues" evidence="1">
    <location>
        <begin position="85"/>
        <end position="96"/>
    </location>
</feature>
<evidence type="ECO:0000313" key="5">
    <source>
        <dbReference type="Proteomes" id="UP000284416"/>
    </source>
</evidence>
<dbReference type="PROSITE" id="PS51257">
    <property type="entry name" value="PROKAR_LIPOPROTEIN"/>
    <property type="match status" value="1"/>
</dbReference>
<feature type="compositionally biased region" description="Pro residues" evidence="1">
    <location>
        <begin position="167"/>
        <end position="179"/>
    </location>
</feature>
<reference evidence="4 5" key="1">
    <citation type="journal article" date="2017" name="Int. J. Syst. Evol. Microbiol.">
        <title>Bacillus notoginsengisoli sp. nov., a novel bacterium isolated from the rhizosphere of Panax notoginseng.</title>
        <authorList>
            <person name="Zhang M.Y."/>
            <person name="Cheng J."/>
            <person name="Cai Y."/>
            <person name="Zhang T.Y."/>
            <person name="Wu Y.Y."/>
            <person name="Manikprabhu D."/>
            <person name="Li W.J."/>
            <person name="Zhang Y.X."/>
        </authorList>
    </citation>
    <scope>NUCLEOTIDE SEQUENCE [LARGE SCALE GENOMIC DNA]</scope>
    <source>
        <strain evidence="4 5">JCM 30743</strain>
    </source>
</reference>
<dbReference type="Gene3D" id="2.170.130.30">
    <property type="match status" value="1"/>
</dbReference>
<protein>
    <submittedName>
        <fullName evidence="4">DUF4430 domain-containing protein</fullName>
    </submittedName>
</protein>
<feature type="compositionally biased region" description="Low complexity" evidence="1">
    <location>
        <begin position="126"/>
        <end position="166"/>
    </location>
</feature>
<proteinExistence type="predicted"/>
<dbReference type="OrthoDB" id="2356646at2"/>
<feature type="chain" id="PRO_5038624937" evidence="2">
    <location>
        <begin position="23"/>
        <end position="286"/>
    </location>
</feature>
<feature type="compositionally biased region" description="Polar residues" evidence="1">
    <location>
        <begin position="71"/>
        <end position="83"/>
    </location>
</feature>
<evidence type="ECO:0000259" key="3">
    <source>
        <dbReference type="Pfam" id="PF14478"/>
    </source>
</evidence>
<keyword evidence="2" id="KW-0732">Signal</keyword>
<sequence length="286" mass="28574">MNRKILLRLLLVFSLLAAFALAGCGTAPESKKNAAEQGQHDIALDHENGQDEDGASDSIAGDGEGEADPDTSFSNEAPASGSSKDPGDSDAKKKVEQPASSTPSSPPADKPKAGTASGGAAGSGNGTSSNSSGSSKGSGAASASAGSAGTGSATSGATSKPSQPAAKPAPKPVSKPSPKPESAATATISIKGPKDVGTILGATAVEVKEGDTVLNVLLRATGKKIHVEHRGSGATAYVEGIDNYYEFDYGAKSGWTCKKNGTTIDRSAGLVKVAKGDRIEWIYIEG</sequence>
<gene>
    <name evidence="4" type="ORF">D1B31_02995</name>
</gene>
<feature type="compositionally biased region" description="Basic and acidic residues" evidence="1">
    <location>
        <begin position="29"/>
        <end position="49"/>
    </location>
</feature>
<feature type="signal peptide" evidence="2">
    <location>
        <begin position="1"/>
        <end position="22"/>
    </location>
</feature>
<organism evidence="4 5">
    <name type="scientific">Neobacillus notoginsengisoli</name>
    <dbReference type="NCBI Taxonomy" id="1578198"/>
    <lineage>
        <taxon>Bacteria</taxon>
        <taxon>Bacillati</taxon>
        <taxon>Bacillota</taxon>
        <taxon>Bacilli</taxon>
        <taxon>Bacillales</taxon>
        <taxon>Bacillaceae</taxon>
        <taxon>Neobacillus</taxon>
    </lineage>
</organism>
<accession>A0A417YXV7</accession>